<feature type="compositionally biased region" description="Polar residues" evidence="1">
    <location>
        <begin position="173"/>
        <end position="186"/>
    </location>
</feature>
<proteinExistence type="predicted"/>
<evidence type="ECO:0000313" key="2">
    <source>
        <dbReference type="EMBL" id="OSS43234.1"/>
    </source>
</evidence>
<dbReference type="EMBL" id="KZ107888">
    <property type="protein sequence ID" value="OSS43234.1"/>
    <property type="molecule type" value="Genomic_DNA"/>
</dbReference>
<sequence length="541" mass="59172">MDPLSASLFTSIGSAFKFADVAVRVAEVGSENAVFVRTIQVVRSDLEEVERLLSQKSVQQKLALTYGKLHWIKTAIGNTRNALNEIGRWVERARVEQESTGSIRFDTRVRWVFSDHEKLLNRKIELSTCHQQLSNVLGYLIGLEVTQVHTNPRLSVDASYVDDIVARHRRTRSPQAQAQTQTLDNTTNRRDYASSEQPAADLVCGGFSRSSPMPRDCSSSNAQPTINNERDNSLRSPSIASTLLPPGSPPPTYENAVSVGLLSYNVQASSVGTSKVAIASLDAFRETAPQSPFKKTWAYMNTIGDSEVPELAGDTVIFSGTNPAGPVNPYELCASPNSTHHNTRGARRPYAGLAELMGDLEFSTEATKNDLGPSSIYPPRIQSASDHVESNQKTPPGLRNRTMSETAPVIRRRPIPTNAFSDSLLTVHESPLLSAPYTAALSMPKAKPLSYARPSPPENSSDLLPQVFTSERPSSHLSYQSHQDSQASTPIPGRHSVESTNSWGTGIRPKKPRTLSGADPVKKTRMQSQKRMIDLLNSIGT</sequence>
<dbReference type="OMA" id="SELVACH"/>
<dbReference type="STRING" id="105696.A0A1Y2LH04"/>
<accession>A0A1Y2LH04</accession>
<feature type="region of interest" description="Disordered" evidence="1">
    <location>
        <begin position="366"/>
        <end position="414"/>
    </location>
</feature>
<feature type="compositionally biased region" description="Polar residues" evidence="1">
    <location>
        <begin position="217"/>
        <end position="227"/>
    </location>
</feature>
<evidence type="ECO:0000256" key="1">
    <source>
        <dbReference type="SAM" id="MobiDB-lite"/>
    </source>
</evidence>
<evidence type="ECO:0008006" key="4">
    <source>
        <dbReference type="Google" id="ProtNLM"/>
    </source>
</evidence>
<feature type="compositionally biased region" description="Polar residues" evidence="1">
    <location>
        <begin position="471"/>
        <end position="489"/>
    </location>
</feature>
<feature type="region of interest" description="Disordered" evidence="1">
    <location>
        <begin position="471"/>
        <end position="527"/>
    </location>
</feature>
<reference evidence="2 3" key="1">
    <citation type="journal article" date="2017" name="Genome Announc.">
        <title>Genome sequence of the saprophytic ascomycete Epicoccum nigrum ICMP 19927 strain isolated from New Zealand.</title>
        <authorList>
            <person name="Fokin M."/>
            <person name="Fleetwood D."/>
            <person name="Weir B.S."/>
            <person name="Villas-Boas S.G."/>
        </authorList>
    </citation>
    <scope>NUCLEOTIDE SEQUENCE [LARGE SCALE GENOMIC DNA]</scope>
    <source>
        <strain evidence="2 3">ICMP 19927</strain>
    </source>
</reference>
<evidence type="ECO:0000313" key="3">
    <source>
        <dbReference type="Proteomes" id="UP000193240"/>
    </source>
</evidence>
<name>A0A1Y2LH04_EPING</name>
<dbReference type="InParanoid" id="A0A1Y2LH04"/>
<gene>
    <name evidence="2" type="ORF">B5807_12094</name>
</gene>
<feature type="region of interest" description="Disordered" evidence="1">
    <location>
        <begin position="169"/>
        <end position="248"/>
    </location>
</feature>
<dbReference type="AlphaFoldDB" id="A0A1Y2LH04"/>
<organism evidence="2 3">
    <name type="scientific">Epicoccum nigrum</name>
    <name type="common">Soil fungus</name>
    <name type="synonym">Epicoccum purpurascens</name>
    <dbReference type="NCBI Taxonomy" id="105696"/>
    <lineage>
        <taxon>Eukaryota</taxon>
        <taxon>Fungi</taxon>
        <taxon>Dikarya</taxon>
        <taxon>Ascomycota</taxon>
        <taxon>Pezizomycotina</taxon>
        <taxon>Dothideomycetes</taxon>
        <taxon>Pleosporomycetidae</taxon>
        <taxon>Pleosporales</taxon>
        <taxon>Pleosporineae</taxon>
        <taxon>Didymellaceae</taxon>
        <taxon>Epicoccum</taxon>
    </lineage>
</organism>
<dbReference type="Proteomes" id="UP000193240">
    <property type="component" value="Unassembled WGS sequence"/>
</dbReference>
<protein>
    <recommendedName>
        <fullName evidence="4">Fungal N-terminal domain-containing protein</fullName>
    </recommendedName>
</protein>
<keyword evidence="3" id="KW-1185">Reference proteome</keyword>